<evidence type="ECO:0000256" key="1">
    <source>
        <dbReference type="SAM" id="Phobius"/>
    </source>
</evidence>
<dbReference type="RefSeq" id="NP_001256663.1">
    <property type="nucleotide sequence ID" value="NM_001269734.1"/>
</dbReference>
<dbReference type="InParanoid" id="C7IVS2"/>
<gene>
    <name evidence="2" type="ORF">CELE_Y36E3A.2</name>
    <name evidence="2 4" type="ORF">Y36E3A.2</name>
</gene>
<dbReference type="CTD" id="13216964"/>
<evidence type="ECO:0000313" key="3">
    <source>
        <dbReference type="Proteomes" id="UP000001940"/>
    </source>
</evidence>
<keyword evidence="1" id="KW-0812">Transmembrane</keyword>
<dbReference type="HOGENOM" id="CLU_3225107_0_0_1"/>
<dbReference type="WormBase" id="Y36E3A.2">
    <property type="protein sequence ID" value="CE44135"/>
    <property type="gene ID" value="WBGene00194708"/>
</dbReference>
<keyword evidence="2" id="KW-0449">Lipoprotein</keyword>
<evidence type="ECO:0000313" key="2">
    <source>
        <dbReference type="EMBL" id="CBB16306.1"/>
    </source>
</evidence>
<keyword evidence="1" id="KW-1133">Transmembrane helix</keyword>
<protein>
    <submittedName>
        <fullName evidence="2">Lipoprotein</fullName>
    </submittedName>
</protein>
<reference evidence="2 3" key="1">
    <citation type="journal article" date="1998" name="Science">
        <title>Genome sequence of the nematode C. elegans: a platform for investigating biology.</title>
        <authorList>
            <consortium name="The C. elegans sequencing consortium"/>
            <person name="Sulson J.E."/>
            <person name="Waterston R."/>
        </authorList>
    </citation>
    <scope>NUCLEOTIDE SEQUENCE [LARGE SCALE GENOMIC DNA]</scope>
    <source>
        <strain evidence="2 3">Bristol N2</strain>
    </source>
</reference>
<keyword evidence="1" id="KW-0472">Membrane</keyword>
<dbReference type="KEGG" id="cel:CELE_Y36E3A.2"/>
<name>C7IVS2_CAEEL</name>
<accession>C7IVS2</accession>
<proteinExistence type="predicted"/>
<dbReference type="Bgee" id="WBGene00194708">
    <property type="expression patterns" value="Expressed in adult organism and 1 other cell type or tissue"/>
</dbReference>
<keyword evidence="3" id="KW-1185">Reference proteome</keyword>
<sequence>MNTRSKILSFCALIGGYYSCFTVFRPVSLQAEKLHNCGNSKLSE</sequence>
<dbReference type="GeneID" id="13216964"/>
<organism evidence="2 3">
    <name type="scientific">Caenorhabditis elegans</name>
    <dbReference type="NCBI Taxonomy" id="6239"/>
    <lineage>
        <taxon>Eukaryota</taxon>
        <taxon>Metazoa</taxon>
        <taxon>Ecdysozoa</taxon>
        <taxon>Nematoda</taxon>
        <taxon>Chromadorea</taxon>
        <taxon>Rhabditida</taxon>
        <taxon>Rhabditina</taxon>
        <taxon>Rhabditomorpha</taxon>
        <taxon>Rhabditoidea</taxon>
        <taxon>Rhabditidae</taxon>
        <taxon>Peloderinae</taxon>
        <taxon>Caenorhabditis</taxon>
    </lineage>
</organism>
<evidence type="ECO:0000313" key="4">
    <source>
        <dbReference type="WormBase" id="Y36E3A.2"/>
    </source>
</evidence>
<feature type="transmembrane region" description="Helical" evidence="1">
    <location>
        <begin position="7"/>
        <end position="24"/>
    </location>
</feature>
<dbReference type="PaxDb" id="6239-Y36E3A.2"/>
<dbReference type="EMBL" id="BX284605">
    <property type="protein sequence ID" value="CBB16306.1"/>
    <property type="molecule type" value="Genomic_DNA"/>
</dbReference>
<dbReference type="AlphaFoldDB" id="C7IVS2"/>
<dbReference type="AGR" id="WB:WBGene00194708"/>
<dbReference type="Proteomes" id="UP000001940">
    <property type="component" value="Chromosome V"/>
</dbReference>